<reference evidence="1 2" key="1">
    <citation type="journal article" date="2014" name="Agronomy (Basel)">
        <title>A Draft Genome Sequence for Ensete ventricosum, the Drought-Tolerant Tree Against Hunger.</title>
        <authorList>
            <person name="Harrison J."/>
            <person name="Moore K.A."/>
            <person name="Paszkiewicz K."/>
            <person name="Jones T."/>
            <person name="Grant M."/>
            <person name="Ambacheew D."/>
            <person name="Muzemil S."/>
            <person name="Studholme D.J."/>
        </authorList>
    </citation>
    <scope>NUCLEOTIDE SEQUENCE [LARGE SCALE GENOMIC DNA]</scope>
</reference>
<dbReference type="AlphaFoldDB" id="A0A426X5U1"/>
<dbReference type="Proteomes" id="UP000287651">
    <property type="component" value="Unassembled WGS sequence"/>
</dbReference>
<proteinExistence type="predicted"/>
<organism evidence="1 2">
    <name type="scientific">Ensete ventricosum</name>
    <name type="common">Abyssinian banana</name>
    <name type="synonym">Musa ensete</name>
    <dbReference type="NCBI Taxonomy" id="4639"/>
    <lineage>
        <taxon>Eukaryota</taxon>
        <taxon>Viridiplantae</taxon>
        <taxon>Streptophyta</taxon>
        <taxon>Embryophyta</taxon>
        <taxon>Tracheophyta</taxon>
        <taxon>Spermatophyta</taxon>
        <taxon>Magnoliopsida</taxon>
        <taxon>Liliopsida</taxon>
        <taxon>Zingiberales</taxon>
        <taxon>Musaceae</taxon>
        <taxon>Ensete</taxon>
    </lineage>
</organism>
<accession>A0A426X5U1</accession>
<feature type="non-terminal residue" evidence="1">
    <location>
        <position position="1"/>
    </location>
</feature>
<evidence type="ECO:0000313" key="1">
    <source>
        <dbReference type="EMBL" id="RRT34843.1"/>
    </source>
</evidence>
<protein>
    <submittedName>
        <fullName evidence="1">Uncharacterized protein</fullName>
    </submittedName>
</protein>
<name>A0A426X5U1_ENSVE</name>
<sequence length="127" mass="14644">EQFYSWAPLVTIEDSAVGNFYVKLIATFDLKRHTCSNLAVEEVIGATHIYKNGDGLMFKESSNFHRLRVGVAGQRVHCIVDRLGLFLRGFIFEFEAFFRWFAILVLYWFNHKEPTLFLAMFSAPGSL</sequence>
<dbReference type="EMBL" id="AMZH03025952">
    <property type="protein sequence ID" value="RRT34843.1"/>
    <property type="molecule type" value="Genomic_DNA"/>
</dbReference>
<gene>
    <name evidence="1" type="ORF">B296_00051341</name>
</gene>
<comment type="caution">
    <text evidence="1">The sequence shown here is derived from an EMBL/GenBank/DDBJ whole genome shotgun (WGS) entry which is preliminary data.</text>
</comment>
<evidence type="ECO:0000313" key="2">
    <source>
        <dbReference type="Proteomes" id="UP000287651"/>
    </source>
</evidence>